<dbReference type="InterPro" id="IPR000409">
    <property type="entry name" value="BEACH_dom"/>
</dbReference>
<dbReference type="VEuPathDB" id="TrichDB:TVAG_304640"/>
<dbReference type="Gene3D" id="1.10.1540.10">
    <property type="entry name" value="BEACH domain"/>
    <property type="match status" value="1"/>
</dbReference>
<dbReference type="SMART" id="SM01026">
    <property type="entry name" value="Beach"/>
    <property type="match status" value="1"/>
</dbReference>
<dbReference type="RefSeq" id="XP_001313752.1">
    <property type="nucleotide sequence ID" value="XM_001313751.1"/>
</dbReference>
<gene>
    <name evidence="2" type="ORF">TVAG_304640</name>
</gene>
<keyword evidence="3" id="KW-1185">Reference proteome</keyword>
<dbReference type="eggNOG" id="KOG1787">
    <property type="taxonomic scope" value="Eukaryota"/>
</dbReference>
<name>A2F2P9_TRIV3</name>
<dbReference type="CDD" id="cd06071">
    <property type="entry name" value="Beach"/>
    <property type="match status" value="1"/>
</dbReference>
<dbReference type="KEGG" id="tva:4758646"/>
<dbReference type="PANTHER" id="PTHR13743">
    <property type="entry name" value="BEIGE/BEACH-RELATED"/>
    <property type="match status" value="1"/>
</dbReference>
<dbReference type="STRING" id="5722.A2F2P9"/>
<dbReference type="SUPFAM" id="SSF50978">
    <property type="entry name" value="WD40 repeat-like"/>
    <property type="match status" value="1"/>
</dbReference>
<dbReference type="InterPro" id="IPR036372">
    <property type="entry name" value="BEACH_dom_sf"/>
</dbReference>
<evidence type="ECO:0000313" key="3">
    <source>
        <dbReference type="Proteomes" id="UP000001542"/>
    </source>
</evidence>
<dbReference type="EMBL" id="DS113588">
    <property type="protein sequence ID" value="EAY00823.1"/>
    <property type="molecule type" value="Genomic_DNA"/>
</dbReference>
<feature type="domain" description="BEACH" evidence="1">
    <location>
        <begin position="1807"/>
        <end position="2074"/>
    </location>
</feature>
<dbReference type="SMR" id="A2F2P9"/>
<sequence>MLRSLGNLLFRDTGGLKDSQKTKLSKEDAEKLKLYSDKVDALLHSKNQADFHQFPKVVDDFGPTFEGFDEKYRKNSDVRAVISAYSGLCAKIGVEYVDKIEISTKMFNTLVFASKFFPSIPHATEFLPMFSHIIQMLKMKSDFLQHCEKFLQCIFRSESFFTQFNDKDGFYMIFDTFFLKKDYEELQNFFNILLYCSLPLTFLQKSQQSSTFLKSFVQVIKEQKETDFPYKNAILYVLNYFSSFCKSNPDFYQLFQTTGGYELCNEIFLKHCPNTAMEAYELLLIGCDVHPTILSALFDFYKNPEVSPELRSSLIPLLSVSTKSIQDTYKKLETAVPLQNWILEPPGLNYEGLCKLADFFCDLATKKIMNVSNLVPNFITMVAPPVNKDVPVDKFLKLLNIGIINGDITSDFLIKQLFIERFIFLPSISDVYTYFVEFSDFQAISEFVYLSIDTDTIHESMLEKLVGEHSKLSTLESFCNFLDAIFEKHFSPKAIELFPDFMQSELLMNVLIKHIRKNSMSFEIFTNQNGFSKLQSLINSDSSKAKFVIMLLSSLAHFRPYEAIDTWINKQSKDSPIFQVDKEVLFKLATDEKLTLLHLPSLYLYCPQFKCKTPLNLYLAGKYGFQLYKKQGIKFDKIPNLTQIVNRLVTSQTKDDLFNYPEIFHKFVDRTSPYFSIFEFVPFHGPSYMTIQHPSCSISFWFNVPYQISSNLTVFKTNLISIVFSAESVIIETNRNDKIALPCSSNVFHHVVVQFKLSPIKKINKIGFTLDSNNFKDFVVNLEDLPSQIILGETEKHLEASMYISKSLFMSESGFSQLQIELLNKRGPGNLVPIQGVKTAMFNHNESVFDVPFHGFSSYFKDFHQLEMIFELFDTAKNADHLSSIFICLLNIQQRNSIKLRKFWSRMSICFIRQKELVAHNFMYYFFDNFSVIAGEKNTTKILLFLLTFIDFYFTFDSNLIVKWLERILQSKLVNWEFFEQNNLFDFIYNICRANLAEQIIDTFIPFLNKMMLINPNGIKLKSYMNFIVTLRSFEGSESSQYKLIKSFVKLANDNIENQLFTYQQLLDYMSLFKGESSLMLADLICSYSNRNPQFITSSSYACFIFSKFALSENAWLTAFSILGGFVVKKFPKNMSIQRPLFAPVILEMLCSLLNSNSNLDLLQKIIASLLSFNNFQCFTTKNCWPILLCLSNLGVIPTTFSSNKAGTRTELTKENNTYQITREDANNTLELCEFEVPADLNMSEYAMSESGFPRYSGDFDWMETVLNETQIAIFLVSILLSFDSQSFQTTFLEYSAGFALMTINYRRLFSRQMVLNMLIQLANAESSYSMMFKPAILITHHYTVRSLFAEKITDLLSLLFNFLKTLQVNEIFLSFMEDNQVLSCYREILLCAFVFTSEENMIDLFQLFSSFDTVIFCNIVFKDTQFCHYWLCATRQISSTNNKFLKCMKLFMDLVGTSTISSYKQNEIESNWGAFKQHMLQGENELENKLRIERMTTVLDFDSHKKSLAAKHILCQKVFIDIEREQHSKVFNVLMNRIERQIERDYFDCLQRSFRRKLQINVPKESSRLSPLVLPVFQPRVVVPSPFKLPQPKFNVTTPSSFFKLEINIPKNNCHVFETLGILDADPEYFHFQLGKYSCFEYSKYLESDLLQMFTQTFSDIFAPEQLFGTFSVKFYYYIHGLSSVLFVTENALLILTLAEYNDNRLSLIKTLKNPVAFIPFSESVLVGDYQNVSLFCGHVVIILPYDQIIMTRKHLFVHKQSGFSIYSLTSPNVVLDFGHEKEMTIFSKIFQKRNCNFKNFLPHNKFLFCIQTQQQAQSLWQDNKLDNYEYLLVLNYFGGRNFFDLTQYPVFPWICSPNLSERDLSKPMGQLGEERSKHYQLTYDLSEEPKYFYGFHYSLPGIIFWFMVRLCPFCYFGWDLNNGWDDPSRMFLNILDAYNSASQNNQSDLKELIPEVFTIPEIYKNTAKLPFQGLVCDNVLLPEWANNDPQLFTSEMMKKLLENENICEWIDLIFGFKQQGEAALESKNLFLPTSYHNATAESLNMEENVFESQTINFGQCPLQLFTKQHPKHVFNSPTAKEWCSRAKMTKIEPNNPSKLRSFRVTQNETIIPFLSAIFMNYFVSVERESESLIVHDLNNGSAILAAHSPDFSFVTHLSVSPDYLFLVISYNFGRSEVMMIKYDSGVPVELKPIGSITTQEKIHMTAISPRDLVCASLSTSSVIIWSFITSQIHKIIPFYGRFVIYGSGLFSIGGGEQVIDLSVNGEIINTFKSSGDVTCASCIELGRDYTRRIVVVGTVNGAIDFYCGEFLLRQKCGKQAITSVDVFGTSVIAIDTRCQVFKVLLDESFGRCVECGTLTDKRCYQCQKPLCAEHGSICKECNERLTANTQIPQIG</sequence>
<dbReference type="PANTHER" id="PTHR13743:SF123">
    <property type="entry name" value="PROTEIN FAN"/>
    <property type="match status" value="1"/>
</dbReference>
<dbReference type="Proteomes" id="UP000001542">
    <property type="component" value="Unassembled WGS sequence"/>
</dbReference>
<dbReference type="PROSITE" id="PS50197">
    <property type="entry name" value="BEACH"/>
    <property type="match status" value="1"/>
</dbReference>
<dbReference type="OrthoDB" id="10569987at2759"/>
<dbReference type="SUPFAM" id="SSF81837">
    <property type="entry name" value="BEACH domain"/>
    <property type="match status" value="1"/>
</dbReference>
<reference evidence="2" key="1">
    <citation type="submission" date="2006-10" db="EMBL/GenBank/DDBJ databases">
        <authorList>
            <person name="Amadeo P."/>
            <person name="Zhao Q."/>
            <person name="Wortman J."/>
            <person name="Fraser-Liggett C."/>
            <person name="Carlton J."/>
        </authorList>
    </citation>
    <scope>NUCLEOTIDE SEQUENCE</scope>
    <source>
        <strain evidence="2">G3</strain>
    </source>
</reference>
<dbReference type="InParanoid" id="A2F2P9"/>
<evidence type="ECO:0000313" key="2">
    <source>
        <dbReference type="EMBL" id="EAY00823.1"/>
    </source>
</evidence>
<accession>A2F2P9</accession>
<proteinExistence type="predicted"/>
<dbReference type="VEuPathDB" id="TrichDB:TVAGG3_1020430"/>
<dbReference type="Pfam" id="PF02138">
    <property type="entry name" value="Beach"/>
    <property type="match status" value="1"/>
</dbReference>
<reference evidence="2" key="2">
    <citation type="journal article" date="2007" name="Science">
        <title>Draft genome sequence of the sexually transmitted pathogen Trichomonas vaginalis.</title>
        <authorList>
            <person name="Carlton J.M."/>
            <person name="Hirt R.P."/>
            <person name="Silva J.C."/>
            <person name="Delcher A.L."/>
            <person name="Schatz M."/>
            <person name="Zhao Q."/>
            <person name="Wortman J.R."/>
            <person name="Bidwell S.L."/>
            <person name="Alsmark U.C.M."/>
            <person name="Besteiro S."/>
            <person name="Sicheritz-Ponten T."/>
            <person name="Noel C.J."/>
            <person name="Dacks J.B."/>
            <person name="Foster P.G."/>
            <person name="Simillion C."/>
            <person name="Van de Peer Y."/>
            <person name="Miranda-Saavedra D."/>
            <person name="Barton G.J."/>
            <person name="Westrop G.D."/>
            <person name="Mueller S."/>
            <person name="Dessi D."/>
            <person name="Fiori P.L."/>
            <person name="Ren Q."/>
            <person name="Paulsen I."/>
            <person name="Zhang H."/>
            <person name="Bastida-Corcuera F.D."/>
            <person name="Simoes-Barbosa A."/>
            <person name="Brown M.T."/>
            <person name="Hayes R.D."/>
            <person name="Mukherjee M."/>
            <person name="Okumura C.Y."/>
            <person name="Schneider R."/>
            <person name="Smith A.J."/>
            <person name="Vanacova S."/>
            <person name="Villalvazo M."/>
            <person name="Haas B.J."/>
            <person name="Pertea M."/>
            <person name="Feldblyum T.V."/>
            <person name="Utterback T.R."/>
            <person name="Shu C.L."/>
            <person name="Osoegawa K."/>
            <person name="de Jong P.J."/>
            <person name="Hrdy I."/>
            <person name="Horvathova L."/>
            <person name="Zubacova Z."/>
            <person name="Dolezal P."/>
            <person name="Malik S.B."/>
            <person name="Logsdon J.M. Jr."/>
            <person name="Henze K."/>
            <person name="Gupta A."/>
            <person name="Wang C.C."/>
            <person name="Dunne R.L."/>
            <person name="Upcroft J.A."/>
            <person name="Upcroft P."/>
            <person name="White O."/>
            <person name="Salzberg S.L."/>
            <person name="Tang P."/>
            <person name="Chiu C.-H."/>
            <person name="Lee Y.-S."/>
            <person name="Embley T.M."/>
            <person name="Coombs G.H."/>
            <person name="Mottram J.C."/>
            <person name="Tachezy J."/>
            <person name="Fraser-Liggett C.M."/>
            <person name="Johnson P.J."/>
        </authorList>
    </citation>
    <scope>NUCLEOTIDE SEQUENCE [LARGE SCALE GENOMIC DNA]</scope>
    <source>
        <strain evidence="2">G3</strain>
    </source>
</reference>
<organism evidence="2 3">
    <name type="scientific">Trichomonas vaginalis (strain ATCC PRA-98 / G3)</name>
    <dbReference type="NCBI Taxonomy" id="412133"/>
    <lineage>
        <taxon>Eukaryota</taxon>
        <taxon>Metamonada</taxon>
        <taxon>Parabasalia</taxon>
        <taxon>Trichomonadida</taxon>
        <taxon>Trichomonadidae</taxon>
        <taxon>Trichomonas</taxon>
    </lineage>
</organism>
<evidence type="ECO:0000259" key="1">
    <source>
        <dbReference type="PROSITE" id="PS50197"/>
    </source>
</evidence>
<dbReference type="InterPro" id="IPR036322">
    <property type="entry name" value="WD40_repeat_dom_sf"/>
</dbReference>
<protein>
    <submittedName>
        <fullName evidence="2">Beige/BEACH domain containing protein</fullName>
    </submittedName>
</protein>
<dbReference type="InterPro" id="IPR050865">
    <property type="entry name" value="BEACH_Domain"/>
</dbReference>